<dbReference type="Pfam" id="PF21531">
    <property type="entry name" value="Rv2175c_wHTH"/>
    <property type="match status" value="1"/>
</dbReference>
<dbReference type="InterPro" id="IPR048576">
    <property type="entry name" value="Rv2175c_wHTH"/>
</dbReference>
<proteinExistence type="predicted"/>
<organism evidence="3 4">
    <name type="scientific">Corynebacterium tapiri</name>
    <dbReference type="NCBI Taxonomy" id="1448266"/>
    <lineage>
        <taxon>Bacteria</taxon>
        <taxon>Bacillati</taxon>
        <taxon>Actinomycetota</taxon>
        <taxon>Actinomycetes</taxon>
        <taxon>Mycobacteriales</taxon>
        <taxon>Corynebacteriaceae</taxon>
        <taxon>Corynebacterium</taxon>
    </lineage>
</organism>
<dbReference type="AlphaFoldDB" id="A0A5C4U7J9"/>
<sequence>MGCVTKHDELMNVLAEETLLPLAAVGERLGVPVTKVGDLLKEHKLVALKVDGRKVVPEALLDDGLELNKFVASAISVLVDGGYDDEEILTYFFTPDDSLPGRPVDALHGHGAREVIRRAQAMAF</sequence>
<evidence type="ECO:0000313" key="4">
    <source>
        <dbReference type="Proteomes" id="UP000312032"/>
    </source>
</evidence>
<reference evidence="3 4" key="1">
    <citation type="submission" date="2019-06" db="EMBL/GenBank/DDBJ databases">
        <authorList>
            <person name="Li J."/>
        </authorList>
    </citation>
    <scope>NUCLEOTIDE SEQUENCE [LARGE SCALE GENOMIC DNA]</scope>
    <source>
        <strain evidence="3 4">LMG 28165</strain>
    </source>
</reference>
<dbReference type="EMBL" id="VDHJ01000003">
    <property type="protein sequence ID" value="TNL99471.1"/>
    <property type="molecule type" value="Genomic_DNA"/>
</dbReference>
<evidence type="ECO:0000259" key="1">
    <source>
        <dbReference type="Pfam" id="PF18367"/>
    </source>
</evidence>
<name>A0A5C4U7J9_9CORY</name>
<comment type="caution">
    <text evidence="3">The sequence shown here is derived from an EMBL/GenBank/DDBJ whole genome shotgun (WGS) entry which is preliminary data.</text>
</comment>
<dbReference type="GO" id="GO:0003677">
    <property type="term" value="F:DNA binding"/>
    <property type="evidence" value="ECO:0007669"/>
    <property type="project" value="UniProtKB-KW"/>
</dbReference>
<dbReference type="Pfam" id="PF18367">
    <property type="entry name" value="Rv2175c_C"/>
    <property type="match status" value="1"/>
</dbReference>
<dbReference type="InterPro" id="IPR041098">
    <property type="entry name" value="Rv2175c_C"/>
</dbReference>
<feature type="domain" description="Rv2175c C-terminal" evidence="1">
    <location>
        <begin position="71"/>
        <end position="123"/>
    </location>
</feature>
<feature type="domain" description="DNA-binding protein Rv2175c wHTH" evidence="2">
    <location>
        <begin position="13"/>
        <end position="61"/>
    </location>
</feature>
<dbReference type="Proteomes" id="UP000312032">
    <property type="component" value="Unassembled WGS sequence"/>
</dbReference>
<evidence type="ECO:0000259" key="2">
    <source>
        <dbReference type="Pfam" id="PF21531"/>
    </source>
</evidence>
<keyword evidence="3" id="KW-0238">DNA-binding</keyword>
<gene>
    <name evidence="3" type="ORF">FHE74_03415</name>
</gene>
<keyword evidence="4" id="KW-1185">Reference proteome</keyword>
<accession>A0A5C4U7J9</accession>
<evidence type="ECO:0000313" key="3">
    <source>
        <dbReference type="EMBL" id="TNL99471.1"/>
    </source>
</evidence>
<dbReference type="OrthoDB" id="3784042at2"/>
<protein>
    <submittedName>
        <fullName evidence="3">DNA-binding protein</fullName>
    </submittedName>
</protein>